<protein>
    <recommendedName>
        <fullName evidence="15">Peroxisomal trans-2-enoyl-CoA reductase</fullName>
        <ecNumber evidence="14">1.3.1.38</ecNumber>
    </recommendedName>
</protein>
<dbReference type="GO" id="GO:0019166">
    <property type="term" value="F:trans-2-enoyl-CoA reductase (NADPH) activity"/>
    <property type="evidence" value="ECO:0007669"/>
    <property type="project" value="UniProtKB-EC"/>
</dbReference>
<dbReference type="Gene3D" id="3.40.50.720">
    <property type="entry name" value="NAD(P)-binding Rossmann-like Domain"/>
    <property type="match status" value="1"/>
</dbReference>
<dbReference type="RefSeq" id="WP_121939085.1">
    <property type="nucleotide sequence ID" value="NZ_REFR01000012.1"/>
</dbReference>
<evidence type="ECO:0000313" key="24">
    <source>
        <dbReference type="Proteomes" id="UP000271227"/>
    </source>
</evidence>
<evidence type="ECO:0000256" key="13">
    <source>
        <dbReference type="ARBA" id="ARBA00038622"/>
    </source>
</evidence>
<evidence type="ECO:0000256" key="15">
    <source>
        <dbReference type="ARBA" id="ARBA00041063"/>
    </source>
</evidence>
<evidence type="ECO:0000256" key="14">
    <source>
        <dbReference type="ARBA" id="ARBA00038849"/>
    </source>
</evidence>
<dbReference type="InParanoid" id="A0A3M0CCT2"/>
<evidence type="ECO:0000256" key="20">
    <source>
        <dbReference type="ARBA" id="ARBA00049386"/>
    </source>
</evidence>
<evidence type="ECO:0000313" key="23">
    <source>
        <dbReference type="EMBL" id="RMB04819.1"/>
    </source>
</evidence>
<evidence type="ECO:0000256" key="21">
    <source>
        <dbReference type="ARBA" id="ARBA00049559"/>
    </source>
</evidence>
<dbReference type="InterPro" id="IPR057326">
    <property type="entry name" value="KR_dom"/>
</dbReference>
<comment type="catalytic activity">
    <reaction evidence="19">
        <text>a (2E)-enoyl-CoA + NADPH + H(+) = a 2,3-saturated acyl-CoA + NADP(+)</text>
        <dbReference type="Rhea" id="RHEA:33763"/>
        <dbReference type="ChEBI" id="CHEBI:15378"/>
        <dbReference type="ChEBI" id="CHEBI:57783"/>
        <dbReference type="ChEBI" id="CHEBI:58349"/>
        <dbReference type="ChEBI" id="CHEBI:58856"/>
        <dbReference type="ChEBI" id="CHEBI:65111"/>
        <dbReference type="EC" id="1.3.1.38"/>
    </reaction>
    <physiologicalReaction direction="left-to-right" evidence="19">
        <dbReference type="Rhea" id="RHEA:33764"/>
    </physiologicalReaction>
</comment>
<comment type="pathway">
    <text evidence="2">Lipid metabolism.</text>
</comment>
<dbReference type="FunFam" id="3.40.50.720:FF:000084">
    <property type="entry name" value="Short-chain dehydrogenase reductase"/>
    <property type="match status" value="1"/>
</dbReference>
<comment type="catalytic activity">
    <reaction evidence="18">
        <text>(2E)-hexenoyl-CoA + NADPH + H(+) = hexanoyl-CoA + NADP(+)</text>
        <dbReference type="Rhea" id="RHEA:44956"/>
        <dbReference type="ChEBI" id="CHEBI:15378"/>
        <dbReference type="ChEBI" id="CHEBI:57783"/>
        <dbReference type="ChEBI" id="CHEBI:58349"/>
        <dbReference type="ChEBI" id="CHEBI:62077"/>
        <dbReference type="ChEBI" id="CHEBI:62620"/>
    </reaction>
    <physiologicalReaction direction="left-to-right" evidence="18">
        <dbReference type="Rhea" id="RHEA:44957"/>
    </physiologicalReaction>
</comment>
<keyword evidence="8" id="KW-0560">Oxidoreductase</keyword>
<organism evidence="23 24">
    <name type="scientific">Eilatimonas milleporae</name>
    <dbReference type="NCBI Taxonomy" id="911205"/>
    <lineage>
        <taxon>Bacteria</taxon>
        <taxon>Pseudomonadati</taxon>
        <taxon>Pseudomonadota</taxon>
        <taxon>Alphaproteobacteria</taxon>
        <taxon>Kordiimonadales</taxon>
        <taxon>Kordiimonadaceae</taxon>
        <taxon>Eilatimonas</taxon>
    </lineage>
</organism>
<dbReference type="PRINTS" id="PR00081">
    <property type="entry name" value="GDHRDH"/>
</dbReference>
<dbReference type="GO" id="GO:0006633">
    <property type="term" value="P:fatty acid biosynthetic process"/>
    <property type="evidence" value="ECO:0007669"/>
    <property type="project" value="UniProtKB-KW"/>
</dbReference>
<dbReference type="InterPro" id="IPR002347">
    <property type="entry name" value="SDR_fam"/>
</dbReference>
<comment type="subcellular location">
    <subcellularLocation>
        <location evidence="1">Peroxisome</location>
    </subcellularLocation>
</comment>
<evidence type="ECO:0000256" key="11">
    <source>
        <dbReference type="ARBA" id="ARBA00023160"/>
    </source>
</evidence>
<comment type="catalytic activity">
    <reaction evidence="20">
        <text>(2E)-decenoyl-CoA + NADPH + H(+) = decanoyl-CoA + NADP(+)</text>
        <dbReference type="Rhea" id="RHEA:44960"/>
        <dbReference type="ChEBI" id="CHEBI:15378"/>
        <dbReference type="ChEBI" id="CHEBI:57783"/>
        <dbReference type="ChEBI" id="CHEBI:58349"/>
        <dbReference type="ChEBI" id="CHEBI:61406"/>
        <dbReference type="ChEBI" id="CHEBI:61430"/>
    </reaction>
    <physiologicalReaction direction="left-to-right" evidence="20">
        <dbReference type="Rhea" id="RHEA:44961"/>
    </physiologicalReaction>
</comment>
<comment type="catalytic activity">
    <reaction evidence="16">
        <text>(2E)-dodecenoyl-CoA + NADPH + H(+) = dodecanoyl-CoA + NADP(+)</text>
        <dbReference type="Rhea" id="RHEA:44964"/>
        <dbReference type="ChEBI" id="CHEBI:15378"/>
        <dbReference type="ChEBI" id="CHEBI:57330"/>
        <dbReference type="ChEBI" id="CHEBI:57375"/>
        <dbReference type="ChEBI" id="CHEBI:57783"/>
        <dbReference type="ChEBI" id="CHEBI:58349"/>
    </reaction>
    <physiologicalReaction direction="left-to-right" evidence="16">
        <dbReference type="Rhea" id="RHEA:44965"/>
    </physiologicalReaction>
</comment>
<keyword evidence="5" id="KW-0597">Phosphoprotein</keyword>
<reference evidence="23 24" key="1">
    <citation type="submission" date="2018-10" db="EMBL/GenBank/DDBJ databases">
        <title>Genomic Encyclopedia of Archaeal and Bacterial Type Strains, Phase II (KMG-II): from individual species to whole genera.</title>
        <authorList>
            <person name="Goeker M."/>
        </authorList>
    </citation>
    <scope>NUCLEOTIDE SEQUENCE [LARGE SCALE GENOMIC DNA]</scope>
    <source>
        <strain evidence="23 24">DSM 25217</strain>
    </source>
</reference>
<evidence type="ECO:0000256" key="16">
    <source>
        <dbReference type="ARBA" id="ARBA00047570"/>
    </source>
</evidence>
<proteinExistence type="inferred from homology"/>
<keyword evidence="6" id="KW-0276">Fatty acid metabolism</keyword>
<keyword evidence="10" id="KW-0576">Peroxisome</keyword>
<accession>A0A3M0CCT2</accession>
<evidence type="ECO:0000256" key="4">
    <source>
        <dbReference type="ARBA" id="ARBA00022516"/>
    </source>
</evidence>
<dbReference type="OrthoDB" id="9797020at2"/>
<evidence type="ECO:0000259" key="22">
    <source>
        <dbReference type="SMART" id="SM00822"/>
    </source>
</evidence>
<dbReference type="PANTHER" id="PTHR24317:SF7">
    <property type="entry name" value="PEROXISOMAL TRANS-2-ENOYL-COA REDUCTASE"/>
    <property type="match status" value="1"/>
</dbReference>
<name>A0A3M0CCT2_9PROT</name>
<dbReference type="SMART" id="SM00822">
    <property type="entry name" value="PKS_KR"/>
    <property type="match status" value="1"/>
</dbReference>
<comment type="similarity">
    <text evidence="3">Belongs to the short-chain dehydrogenases/reductases (SDR) family.</text>
</comment>
<evidence type="ECO:0000256" key="3">
    <source>
        <dbReference type="ARBA" id="ARBA00006484"/>
    </source>
</evidence>
<keyword evidence="11" id="KW-0275">Fatty acid biosynthesis</keyword>
<sequence>MSDPQSDANGNRYHSVFRKTLFKGRKVLVTGGGSGIGRCIAHELAALGAHVIITGRKQDKLDTVKAEIVEDGGMVESHAFDIRDEEAVKEAMTAIVLNDMPVTGLVNCAGGQFPAPLEAISTKGFETVMRTNVVGAFTVSRELVTRSMKKTGGAIVNITADFWNGMPTMGHSGASRAACDNFTKTAAVEWGQYGIRINSVAPGWVASSGLDTYDNPAVKALIPKLNQYVPLRRLATEAEISSAVIFLLSEGANFISGASLRVDGAGSLHSPLWPMLKATNSESYQGFHRAITPKVLSESEG</sequence>
<evidence type="ECO:0000256" key="19">
    <source>
        <dbReference type="ARBA" id="ARBA00049251"/>
    </source>
</evidence>
<evidence type="ECO:0000256" key="10">
    <source>
        <dbReference type="ARBA" id="ARBA00023140"/>
    </source>
</evidence>
<dbReference type="Proteomes" id="UP000271227">
    <property type="component" value="Unassembled WGS sequence"/>
</dbReference>
<dbReference type="Pfam" id="PF13561">
    <property type="entry name" value="adh_short_C2"/>
    <property type="match status" value="1"/>
</dbReference>
<evidence type="ECO:0000256" key="2">
    <source>
        <dbReference type="ARBA" id="ARBA00005189"/>
    </source>
</evidence>
<evidence type="ECO:0000256" key="7">
    <source>
        <dbReference type="ARBA" id="ARBA00022857"/>
    </source>
</evidence>
<evidence type="ECO:0000256" key="8">
    <source>
        <dbReference type="ARBA" id="ARBA00023002"/>
    </source>
</evidence>
<dbReference type="InterPro" id="IPR052388">
    <property type="entry name" value="Peroxisomal_t2-enoyl-CoA_red"/>
</dbReference>
<dbReference type="AlphaFoldDB" id="A0A3M0CCT2"/>
<keyword evidence="4" id="KW-0444">Lipid biosynthesis</keyword>
<dbReference type="PANTHER" id="PTHR24317">
    <property type="entry name" value="PEROXISOMAL TRANS-2-ENOYL-COA REDUCTASE"/>
    <property type="match status" value="1"/>
</dbReference>
<comment type="caution">
    <text evidence="23">The sequence shown here is derived from an EMBL/GenBank/DDBJ whole genome shotgun (WGS) entry which is preliminary data.</text>
</comment>
<evidence type="ECO:0000256" key="12">
    <source>
        <dbReference type="ARBA" id="ARBA00037124"/>
    </source>
</evidence>
<keyword evidence="24" id="KW-1185">Reference proteome</keyword>
<keyword evidence="7" id="KW-0521">NADP</keyword>
<comment type="subunit">
    <text evidence="13">Interacts with PEX5, probably required to target it into peroxisomes.</text>
</comment>
<gene>
    <name evidence="23" type="ORF">BXY39_2385</name>
</gene>
<evidence type="ECO:0000256" key="1">
    <source>
        <dbReference type="ARBA" id="ARBA00004275"/>
    </source>
</evidence>
<dbReference type="InterPro" id="IPR036291">
    <property type="entry name" value="NAD(P)-bd_dom_sf"/>
</dbReference>
<comment type="catalytic activity">
    <reaction evidence="17">
        <text>(2E)-tetradecenoyl-CoA + NADPH + H(+) = tetradecanoyl-CoA + NADP(+)</text>
        <dbReference type="Rhea" id="RHEA:44968"/>
        <dbReference type="ChEBI" id="CHEBI:15378"/>
        <dbReference type="ChEBI" id="CHEBI:57385"/>
        <dbReference type="ChEBI" id="CHEBI:57783"/>
        <dbReference type="ChEBI" id="CHEBI:58349"/>
        <dbReference type="ChEBI" id="CHEBI:61405"/>
    </reaction>
    <physiologicalReaction direction="left-to-right" evidence="17">
        <dbReference type="Rhea" id="RHEA:44969"/>
    </physiologicalReaction>
</comment>
<dbReference type="EMBL" id="REFR01000012">
    <property type="protein sequence ID" value="RMB04819.1"/>
    <property type="molecule type" value="Genomic_DNA"/>
</dbReference>
<comment type="catalytic activity">
    <reaction evidence="21">
        <text>(2E)-octenoyl-CoA + NADPH + H(+) = octanoyl-CoA + NADP(+)</text>
        <dbReference type="Rhea" id="RHEA:44952"/>
        <dbReference type="ChEBI" id="CHEBI:15378"/>
        <dbReference type="ChEBI" id="CHEBI:57386"/>
        <dbReference type="ChEBI" id="CHEBI:57783"/>
        <dbReference type="ChEBI" id="CHEBI:58349"/>
        <dbReference type="ChEBI" id="CHEBI:62242"/>
    </reaction>
    <physiologicalReaction direction="left-to-right" evidence="21">
        <dbReference type="Rhea" id="RHEA:44953"/>
    </physiologicalReaction>
</comment>
<evidence type="ECO:0000256" key="5">
    <source>
        <dbReference type="ARBA" id="ARBA00022553"/>
    </source>
</evidence>
<dbReference type="SUPFAM" id="SSF51735">
    <property type="entry name" value="NAD(P)-binding Rossmann-fold domains"/>
    <property type="match status" value="1"/>
</dbReference>
<evidence type="ECO:0000256" key="6">
    <source>
        <dbReference type="ARBA" id="ARBA00022832"/>
    </source>
</evidence>
<comment type="function">
    <text evidence="12">Participates in chain elongation of fatty acids. Catalyzes the reduction of trans-2-enoyl-CoAs of varying chain lengths from 6:1 to 16:1, having maximum activity with 10:1 CoA. Has no 2,4-dienoyl-CoA reductase activity.</text>
</comment>
<evidence type="ECO:0000256" key="17">
    <source>
        <dbReference type="ARBA" id="ARBA00048686"/>
    </source>
</evidence>
<feature type="domain" description="Ketoreductase" evidence="22">
    <location>
        <begin position="25"/>
        <end position="166"/>
    </location>
</feature>
<evidence type="ECO:0000256" key="18">
    <source>
        <dbReference type="ARBA" id="ARBA00049108"/>
    </source>
</evidence>
<dbReference type="EC" id="1.3.1.38" evidence="14"/>
<keyword evidence="9" id="KW-0443">Lipid metabolism</keyword>
<evidence type="ECO:0000256" key="9">
    <source>
        <dbReference type="ARBA" id="ARBA00023098"/>
    </source>
</evidence>